<sequence length="75" mass="8451">MPTSIPVIFVLQTFDQRDVGQNVAATLNETHSNGAVAHDRVGVLKEALRRTIFSMVTRGLYEEHKLLFLVAHFSR</sequence>
<dbReference type="Proteomes" id="UP000704712">
    <property type="component" value="Unassembled WGS sequence"/>
</dbReference>
<name>A0A8S9U3G0_PHYIN</name>
<reference evidence="1" key="1">
    <citation type="submission" date="2020-03" db="EMBL/GenBank/DDBJ databases">
        <title>Hybrid Assembly of Korean Phytophthora infestans isolates.</title>
        <authorList>
            <person name="Prokchorchik M."/>
            <person name="Lee Y."/>
            <person name="Seo J."/>
            <person name="Cho J.-H."/>
            <person name="Park Y.-E."/>
            <person name="Jang D.-C."/>
            <person name="Im J.-S."/>
            <person name="Choi J.-G."/>
            <person name="Park H.-J."/>
            <person name="Lee G.-B."/>
            <person name="Lee Y.-G."/>
            <person name="Hong S.-Y."/>
            <person name="Cho K."/>
            <person name="Sohn K.H."/>
        </authorList>
    </citation>
    <scope>NUCLEOTIDE SEQUENCE</scope>
    <source>
        <strain evidence="1">KR_2_A2</strain>
    </source>
</reference>
<comment type="caution">
    <text evidence="1">The sequence shown here is derived from an EMBL/GenBank/DDBJ whole genome shotgun (WGS) entry which is preliminary data.</text>
</comment>
<accession>A0A8S9U3G0</accession>
<gene>
    <name evidence="1" type="ORF">GN958_ATG16039</name>
</gene>
<proteinExistence type="predicted"/>
<evidence type="ECO:0000313" key="1">
    <source>
        <dbReference type="EMBL" id="KAF4134783.1"/>
    </source>
</evidence>
<protein>
    <submittedName>
        <fullName evidence="1">Uncharacterized protein</fullName>
    </submittedName>
</protein>
<dbReference type="EMBL" id="JAACNO010002256">
    <property type="protein sequence ID" value="KAF4134783.1"/>
    <property type="molecule type" value="Genomic_DNA"/>
</dbReference>
<dbReference type="AlphaFoldDB" id="A0A8S9U3G0"/>
<evidence type="ECO:0000313" key="2">
    <source>
        <dbReference type="Proteomes" id="UP000704712"/>
    </source>
</evidence>
<organism evidence="1 2">
    <name type="scientific">Phytophthora infestans</name>
    <name type="common">Potato late blight agent</name>
    <name type="synonym">Botrytis infestans</name>
    <dbReference type="NCBI Taxonomy" id="4787"/>
    <lineage>
        <taxon>Eukaryota</taxon>
        <taxon>Sar</taxon>
        <taxon>Stramenopiles</taxon>
        <taxon>Oomycota</taxon>
        <taxon>Peronosporomycetes</taxon>
        <taxon>Peronosporales</taxon>
        <taxon>Peronosporaceae</taxon>
        <taxon>Phytophthora</taxon>
    </lineage>
</organism>
<dbReference type="Gene3D" id="1.10.8.1220">
    <property type="match status" value="1"/>
</dbReference>